<dbReference type="HOGENOM" id="CLU_021114_0_0_6"/>
<dbReference type="PATRIC" id="fig|271065.3.peg.741"/>
<evidence type="ECO:0000313" key="3">
    <source>
        <dbReference type="Proteomes" id="UP000008315"/>
    </source>
</evidence>
<dbReference type="Pfam" id="PF08011">
    <property type="entry name" value="PDDEXK_9"/>
    <property type="match status" value="1"/>
</dbReference>
<reference evidence="3" key="1">
    <citation type="journal article" date="2012" name="J. Bacteriol.">
        <title>Genome sequence of the haloalkaliphilic methanotrophic bacterium Methylomicrobium alcaliphilum 20Z.</title>
        <authorList>
            <person name="Vuilleumier S."/>
            <person name="Khmelenina V.N."/>
            <person name="Bringel F."/>
            <person name="Reshetnikov A.S."/>
            <person name="Lajus A."/>
            <person name="Mangenot S."/>
            <person name="Rouy Z."/>
            <person name="Op den Camp H.J."/>
            <person name="Jetten M.S."/>
            <person name="Dispirito A.A."/>
            <person name="Dunfield P."/>
            <person name="Klotz M.G."/>
            <person name="Semrau J.D."/>
            <person name="Stein L.Y."/>
            <person name="Barbe V."/>
            <person name="Medigue C."/>
            <person name="Trotsenko Y.A."/>
            <person name="Kalyuzhnaya M.G."/>
        </authorList>
    </citation>
    <scope>NUCLEOTIDE SEQUENCE [LARGE SCALE GENOMIC DNA]</scope>
    <source>
        <strain evidence="3">DSM 19304 / NCIMB 14124 / VKM B-2133 / 20Z</strain>
    </source>
</reference>
<dbReference type="STRING" id="1091494.MEALZ_0726"/>
<dbReference type="RefSeq" id="WP_014147225.1">
    <property type="nucleotide sequence ID" value="NC_016112.1"/>
</dbReference>
<gene>
    <name evidence="2" type="ordered locus">MEALZ_0726</name>
</gene>
<protein>
    <recommendedName>
        <fullName evidence="1">AAA-ATPase-like domain-containing protein</fullName>
    </recommendedName>
</protein>
<dbReference type="PANTHER" id="PTHR34825:SF1">
    <property type="entry name" value="AAA-ATPASE-LIKE DOMAIN-CONTAINING PROTEIN"/>
    <property type="match status" value="1"/>
</dbReference>
<dbReference type="Proteomes" id="UP000008315">
    <property type="component" value="Chromosome"/>
</dbReference>
<dbReference type="InterPro" id="IPR027417">
    <property type="entry name" value="P-loop_NTPase"/>
</dbReference>
<dbReference type="InterPro" id="IPR018631">
    <property type="entry name" value="AAA-ATPase-like_dom"/>
</dbReference>
<dbReference type="KEGG" id="mah:MEALZ_0726"/>
<sequence length="531" mass="61219">MKTLKKLPLAIQTFAEIRENPYCYVDKTPLIARLIDAGKAYFLSRPRRFGKSLLVDTLKELFEGNRALFEGLYIHDKWDWSKSYPVIKIDFASGILQSRKQLDERIEIILTENQQRLGVESGNQRADIPGKFTDLILKAREKYGQKVVVLVDEYDKPILDNIDYPERAAEVREGLKNIYSVLKGQDAHLQFIFMTGVSKFSKVSLFSGLNQLKDITLDENYATICGYTQQDLETVFAGHLADVDWAQLKDWYNGYQFLGEPVYNPYDILLFISGNQRYRNYWFETGNPSFLIKLFQQKAYFLPDLEQLEASEEILDSFDVEAIDPVTLLFQAGYLTIEKAYTGFDGQFLFQLKVPNREVRQALNSHFINGYTQTLASEKLKIQHQVFDSLNQGDLVQLQTVLQRLFAGIPWRNFTHNALPESEGYYASVLYAYFASLNATIIPEDTTNRGQVDMTVMLGDFIYVMEIKLDKSTDYQPQDPNPALQQIQDKGYAEKYSGQGKAVFEAGLVFNRTRRNLVQLDYSDYLKRMAR</sequence>
<accession>G4T1J9</accession>
<dbReference type="SUPFAM" id="SSF52540">
    <property type="entry name" value="P-loop containing nucleoside triphosphate hydrolases"/>
    <property type="match status" value="1"/>
</dbReference>
<dbReference type="Pfam" id="PF09820">
    <property type="entry name" value="AAA-ATPase_like"/>
    <property type="match status" value="1"/>
</dbReference>
<feature type="domain" description="AAA-ATPase-like" evidence="1">
    <location>
        <begin position="8"/>
        <end position="206"/>
    </location>
</feature>
<evidence type="ECO:0000313" key="2">
    <source>
        <dbReference type="EMBL" id="CCE22421.1"/>
    </source>
</evidence>
<keyword evidence="3" id="KW-1185">Reference proteome</keyword>
<dbReference type="PANTHER" id="PTHR34825">
    <property type="entry name" value="CONSERVED PROTEIN, WITH A WEAK D-GALACTARATE DEHYDRATASE/ALTRONATE HYDROLASE DOMAIN"/>
    <property type="match status" value="1"/>
</dbReference>
<dbReference type="AlphaFoldDB" id="G4T1J9"/>
<dbReference type="EMBL" id="FO082060">
    <property type="protein sequence ID" value="CCE22421.1"/>
    <property type="molecule type" value="Genomic_DNA"/>
</dbReference>
<dbReference type="Gene3D" id="3.40.50.300">
    <property type="entry name" value="P-loop containing nucleotide triphosphate hydrolases"/>
    <property type="match status" value="1"/>
</dbReference>
<evidence type="ECO:0000259" key="1">
    <source>
        <dbReference type="Pfam" id="PF09820"/>
    </source>
</evidence>
<dbReference type="InterPro" id="IPR012547">
    <property type="entry name" value="PDDEXK_9"/>
</dbReference>
<name>G4T1J9_META2</name>
<proteinExistence type="predicted"/>
<organism evidence="2 3">
    <name type="scientific">Methylotuvimicrobium alcaliphilum (strain DSM 19304 / NCIMB 14124 / VKM B-2133 / 20Z)</name>
    <name type="common">Methylomicrobium alcaliphilum</name>
    <dbReference type="NCBI Taxonomy" id="1091494"/>
    <lineage>
        <taxon>Bacteria</taxon>
        <taxon>Pseudomonadati</taxon>
        <taxon>Pseudomonadota</taxon>
        <taxon>Gammaproteobacteria</taxon>
        <taxon>Methylococcales</taxon>
        <taxon>Methylococcaceae</taxon>
        <taxon>Methylotuvimicrobium</taxon>
    </lineage>
</organism>